<organism evidence="3 4">
    <name type="scientific">Sinorhizobium garamanticum</name>
    <dbReference type="NCBI Taxonomy" id="680247"/>
    <lineage>
        <taxon>Bacteria</taxon>
        <taxon>Pseudomonadati</taxon>
        <taxon>Pseudomonadota</taxon>
        <taxon>Alphaproteobacteria</taxon>
        <taxon>Hyphomicrobiales</taxon>
        <taxon>Rhizobiaceae</taxon>
        <taxon>Sinorhizobium/Ensifer group</taxon>
        <taxon>Sinorhizobium</taxon>
    </lineage>
</organism>
<dbReference type="RefSeq" id="WP_280658639.1">
    <property type="nucleotide sequence ID" value="NZ_CP120373.1"/>
</dbReference>
<dbReference type="Pfam" id="PF16694">
    <property type="entry name" value="Cytochrome_P460"/>
    <property type="match status" value="1"/>
</dbReference>
<dbReference type="Gene3D" id="3.50.70.20">
    <property type="entry name" value="Cytochrome P460"/>
    <property type="match status" value="1"/>
</dbReference>
<reference evidence="3 4" key="1">
    <citation type="submission" date="2023-03" db="EMBL/GenBank/DDBJ databases">
        <authorList>
            <person name="Kaur S."/>
            <person name="Espinosa-Saiz D."/>
            <person name="Velazquez E."/>
            <person name="Menendez E."/>
            <person name="diCenzo G.C."/>
        </authorList>
    </citation>
    <scope>NUCLEOTIDE SEQUENCE [LARGE SCALE GENOMIC DNA]</scope>
    <source>
        <strain evidence="3 4">LMG 24692</strain>
    </source>
</reference>
<sequence>MNKIVVISLASVFAAGVAGYTLAGPDRVAFPSGYAERFVLYNTVDRPDRKTIRFMYVSPETHTKAKAGEPAPDGTILIMEDHRAKLDASGSAELGPDGRLVPTDQITNIFVMEKRAGWGDAYPPEVRNGDWDYAHYLPDGAPKADAKFDGCFSCHRNRTGRDFNFTYTKYLMDREGK</sequence>
<feature type="domain" description="Cytochrome P460" evidence="2">
    <location>
        <begin position="31"/>
        <end position="166"/>
    </location>
</feature>
<dbReference type="CDD" id="cd20716">
    <property type="entry name" value="cyt_P460_fam"/>
    <property type="match status" value="1"/>
</dbReference>
<proteinExistence type="predicted"/>
<protein>
    <submittedName>
        <fullName evidence="3">Cytochrome P460 family protein</fullName>
    </submittedName>
</protein>
<evidence type="ECO:0000256" key="1">
    <source>
        <dbReference type="SAM" id="SignalP"/>
    </source>
</evidence>
<feature type="chain" id="PRO_5046369470" evidence="1">
    <location>
        <begin position="24"/>
        <end position="177"/>
    </location>
</feature>
<dbReference type="InterPro" id="IPR038142">
    <property type="entry name" value="Cytochrome_P460_sp"/>
</dbReference>
<evidence type="ECO:0000259" key="2">
    <source>
        <dbReference type="Pfam" id="PF16694"/>
    </source>
</evidence>
<dbReference type="InterPro" id="IPR032033">
    <property type="entry name" value="Cytochrome_P460"/>
</dbReference>
<gene>
    <name evidence="3" type="ORF">PZN02_002872</name>
</gene>
<keyword evidence="1" id="KW-0732">Signal</keyword>
<evidence type="ECO:0000313" key="3">
    <source>
        <dbReference type="EMBL" id="WEX86571.1"/>
    </source>
</evidence>
<keyword evidence="4" id="KW-1185">Reference proteome</keyword>
<dbReference type="EMBL" id="CP120373">
    <property type="protein sequence ID" value="WEX86571.1"/>
    <property type="molecule type" value="Genomic_DNA"/>
</dbReference>
<dbReference type="Proteomes" id="UP001229355">
    <property type="component" value="Chromosome 1"/>
</dbReference>
<evidence type="ECO:0000313" key="4">
    <source>
        <dbReference type="Proteomes" id="UP001229355"/>
    </source>
</evidence>
<feature type="signal peptide" evidence="1">
    <location>
        <begin position="1"/>
        <end position="23"/>
    </location>
</feature>
<accession>A0ABY8D6R5</accession>
<name>A0ABY8D6R5_9HYPH</name>